<dbReference type="AlphaFoldDB" id="A0AAV9DMV2"/>
<sequence length="150" mass="17753">MQGRRFVAFLPPYRSCITLAHNNESFDDHFHSHLASSALFIIFKSRMPSPPFARGWHTLAHLIKHGLWDSMFEPLQKNWHWIVSSFFRMAFGSRNMDKKKWGRLVITALRSMNLPPFKPLLDPFYLWEPIRLEEPMVDQGLAEMLRREAQ</sequence>
<evidence type="ECO:0000313" key="1">
    <source>
        <dbReference type="EMBL" id="KAK1302533.1"/>
    </source>
</evidence>
<gene>
    <name evidence="1" type="ORF">QJS10_CPB12g00793</name>
</gene>
<dbReference type="Proteomes" id="UP001180020">
    <property type="component" value="Unassembled WGS sequence"/>
</dbReference>
<keyword evidence="2" id="KW-1185">Reference proteome</keyword>
<comment type="caution">
    <text evidence="1">The sequence shown here is derived from an EMBL/GenBank/DDBJ whole genome shotgun (WGS) entry which is preliminary data.</text>
</comment>
<accession>A0AAV9DMV2</accession>
<organism evidence="1 2">
    <name type="scientific">Acorus calamus</name>
    <name type="common">Sweet flag</name>
    <dbReference type="NCBI Taxonomy" id="4465"/>
    <lineage>
        <taxon>Eukaryota</taxon>
        <taxon>Viridiplantae</taxon>
        <taxon>Streptophyta</taxon>
        <taxon>Embryophyta</taxon>
        <taxon>Tracheophyta</taxon>
        <taxon>Spermatophyta</taxon>
        <taxon>Magnoliopsida</taxon>
        <taxon>Liliopsida</taxon>
        <taxon>Acoraceae</taxon>
        <taxon>Acorus</taxon>
    </lineage>
</organism>
<reference evidence="1" key="2">
    <citation type="submission" date="2023-06" db="EMBL/GenBank/DDBJ databases">
        <authorList>
            <person name="Ma L."/>
            <person name="Liu K.-W."/>
            <person name="Li Z."/>
            <person name="Hsiao Y.-Y."/>
            <person name="Qi Y."/>
            <person name="Fu T."/>
            <person name="Tang G."/>
            <person name="Zhang D."/>
            <person name="Sun W.-H."/>
            <person name="Liu D.-K."/>
            <person name="Li Y."/>
            <person name="Chen G.-Z."/>
            <person name="Liu X.-D."/>
            <person name="Liao X.-Y."/>
            <person name="Jiang Y.-T."/>
            <person name="Yu X."/>
            <person name="Hao Y."/>
            <person name="Huang J."/>
            <person name="Zhao X.-W."/>
            <person name="Ke S."/>
            <person name="Chen Y.-Y."/>
            <person name="Wu W.-L."/>
            <person name="Hsu J.-L."/>
            <person name="Lin Y.-F."/>
            <person name="Huang M.-D."/>
            <person name="Li C.-Y."/>
            <person name="Huang L."/>
            <person name="Wang Z.-W."/>
            <person name="Zhao X."/>
            <person name="Zhong W.-Y."/>
            <person name="Peng D.-H."/>
            <person name="Ahmad S."/>
            <person name="Lan S."/>
            <person name="Zhang J.-S."/>
            <person name="Tsai W.-C."/>
            <person name="Van De Peer Y."/>
            <person name="Liu Z.-J."/>
        </authorList>
    </citation>
    <scope>NUCLEOTIDE SEQUENCE</scope>
    <source>
        <strain evidence="1">CP</strain>
        <tissue evidence="1">Leaves</tissue>
    </source>
</reference>
<proteinExistence type="predicted"/>
<protein>
    <submittedName>
        <fullName evidence="1">Uncharacterized protein</fullName>
    </submittedName>
</protein>
<name>A0AAV9DMV2_ACOCL</name>
<dbReference type="EMBL" id="JAUJYO010000012">
    <property type="protein sequence ID" value="KAK1302533.1"/>
    <property type="molecule type" value="Genomic_DNA"/>
</dbReference>
<reference evidence="1" key="1">
    <citation type="journal article" date="2023" name="Nat. Commun.">
        <title>Diploid and tetraploid genomes of Acorus and the evolution of monocots.</title>
        <authorList>
            <person name="Ma L."/>
            <person name="Liu K.W."/>
            <person name="Li Z."/>
            <person name="Hsiao Y.Y."/>
            <person name="Qi Y."/>
            <person name="Fu T."/>
            <person name="Tang G.D."/>
            <person name="Zhang D."/>
            <person name="Sun W.H."/>
            <person name="Liu D.K."/>
            <person name="Li Y."/>
            <person name="Chen G.Z."/>
            <person name="Liu X.D."/>
            <person name="Liao X.Y."/>
            <person name="Jiang Y.T."/>
            <person name="Yu X."/>
            <person name="Hao Y."/>
            <person name="Huang J."/>
            <person name="Zhao X.W."/>
            <person name="Ke S."/>
            <person name="Chen Y.Y."/>
            <person name="Wu W.L."/>
            <person name="Hsu J.L."/>
            <person name="Lin Y.F."/>
            <person name="Huang M.D."/>
            <person name="Li C.Y."/>
            <person name="Huang L."/>
            <person name="Wang Z.W."/>
            <person name="Zhao X."/>
            <person name="Zhong W.Y."/>
            <person name="Peng D.H."/>
            <person name="Ahmad S."/>
            <person name="Lan S."/>
            <person name="Zhang J.S."/>
            <person name="Tsai W.C."/>
            <person name="Van de Peer Y."/>
            <person name="Liu Z.J."/>
        </authorList>
    </citation>
    <scope>NUCLEOTIDE SEQUENCE</scope>
    <source>
        <strain evidence="1">CP</strain>
    </source>
</reference>
<evidence type="ECO:0000313" key="2">
    <source>
        <dbReference type="Proteomes" id="UP001180020"/>
    </source>
</evidence>